<dbReference type="RefSeq" id="WP_272177193.1">
    <property type="nucleotide sequence ID" value="NZ_JAQOSK010000012.1"/>
</dbReference>
<evidence type="ECO:0000256" key="1">
    <source>
        <dbReference type="SAM" id="MobiDB-lite"/>
    </source>
</evidence>
<feature type="transmembrane region" description="Helical" evidence="2">
    <location>
        <begin position="144"/>
        <end position="164"/>
    </location>
</feature>
<protein>
    <recommendedName>
        <fullName evidence="5">Integral membrane protein</fullName>
    </recommendedName>
</protein>
<feature type="transmembrane region" description="Helical" evidence="2">
    <location>
        <begin position="228"/>
        <end position="250"/>
    </location>
</feature>
<feature type="compositionally biased region" description="Basic and acidic residues" evidence="1">
    <location>
        <begin position="19"/>
        <end position="31"/>
    </location>
</feature>
<keyword evidence="2" id="KW-0472">Membrane</keyword>
<accession>A0ABT5G0Y1</accession>
<keyword evidence="4" id="KW-1185">Reference proteome</keyword>
<comment type="caution">
    <text evidence="3">The sequence shown here is derived from an EMBL/GenBank/DDBJ whole genome shotgun (WGS) entry which is preliminary data.</text>
</comment>
<dbReference type="Proteomes" id="UP001221328">
    <property type="component" value="Unassembled WGS sequence"/>
</dbReference>
<sequence>MSDLGELDRPGTPHSPGAWDERATPRTRADAKPPTPRRTAADPVKALMHRHRELCARAVDPLEIAAGLEAHGITDRTATRFRHRDVFALAEEMFARAARDEDRPAPAETTDAFRVRAGWALLTLLPGLLATATVWTLHQTDGQTRTAIAATGALAITLALRAALSRGPLAPTHPTPQGSTPRAPGTTLWTVWLLTYALLGDGLLQAALTGGPDGLPTGTADDPWPVTTAPLLALAWSCAPAAWAAHLLAARAHRKLTTSRNLEDFSTAVRPLLLTALTLYLTALTALLALTGAALGEPAPYATTLPLGALLFLARLLTTHGFTHAPATVLMATAATQATALATVFAARLPACTYLATPVQTLADTWGPSSIPTLTCTTAALTLLTHAARTLTRASAHTPPEPTC</sequence>
<evidence type="ECO:0000313" key="4">
    <source>
        <dbReference type="Proteomes" id="UP001221328"/>
    </source>
</evidence>
<evidence type="ECO:0000256" key="2">
    <source>
        <dbReference type="SAM" id="Phobius"/>
    </source>
</evidence>
<name>A0ABT5G0Y1_9ACTN</name>
<feature type="transmembrane region" description="Helical" evidence="2">
    <location>
        <begin position="185"/>
        <end position="208"/>
    </location>
</feature>
<evidence type="ECO:0008006" key="5">
    <source>
        <dbReference type="Google" id="ProtNLM"/>
    </source>
</evidence>
<feature type="transmembrane region" description="Helical" evidence="2">
    <location>
        <begin position="271"/>
        <end position="293"/>
    </location>
</feature>
<dbReference type="EMBL" id="JAQOSK010000012">
    <property type="protein sequence ID" value="MDC2958366.1"/>
    <property type="molecule type" value="Genomic_DNA"/>
</dbReference>
<feature type="region of interest" description="Disordered" evidence="1">
    <location>
        <begin position="1"/>
        <end position="41"/>
    </location>
</feature>
<proteinExistence type="predicted"/>
<feature type="compositionally biased region" description="Basic and acidic residues" evidence="1">
    <location>
        <begin position="1"/>
        <end position="11"/>
    </location>
</feature>
<reference evidence="3 4" key="1">
    <citation type="journal article" date="2015" name="Int. J. Syst. Evol. Microbiol.">
        <title>Streptomyces gilvifuscus sp. nov., an actinomycete that produces antibacterial compounds isolated from soil.</title>
        <authorList>
            <person name="Nguyen T.M."/>
            <person name="Kim J."/>
        </authorList>
    </citation>
    <scope>NUCLEOTIDE SEQUENCE [LARGE SCALE GENOMIC DNA]</scope>
    <source>
        <strain evidence="3 4">T113</strain>
    </source>
</reference>
<keyword evidence="2" id="KW-1133">Transmembrane helix</keyword>
<evidence type="ECO:0000313" key="3">
    <source>
        <dbReference type="EMBL" id="MDC2958366.1"/>
    </source>
</evidence>
<gene>
    <name evidence="3" type="ORF">PO587_28380</name>
</gene>
<feature type="transmembrane region" description="Helical" evidence="2">
    <location>
        <begin position="329"/>
        <end position="349"/>
    </location>
</feature>
<feature type="transmembrane region" description="Helical" evidence="2">
    <location>
        <begin position="299"/>
        <end position="317"/>
    </location>
</feature>
<keyword evidence="2" id="KW-0812">Transmembrane</keyword>
<feature type="transmembrane region" description="Helical" evidence="2">
    <location>
        <begin position="119"/>
        <end position="138"/>
    </location>
</feature>
<organism evidence="3 4">
    <name type="scientific">Streptomyces gilvifuscus</name>
    <dbReference type="NCBI Taxonomy" id="1550617"/>
    <lineage>
        <taxon>Bacteria</taxon>
        <taxon>Bacillati</taxon>
        <taxon>Actinomycetota</taxon>
        <taxon>Actinomycetes</taxon>
        <taxon>Kitasatosporales</taxon>
        <taxon>Streptomycetaceae</taxon>
        <taxon>Streptomyces</taxon>
    </lineage>
</organism>